<dbReference type="Proteomes" id="UP000287247">
    <property type="component" value="Unassembled WGS sequence"/>
</dbReference>
<evidence type="ECO:0000256" key="1">
    <source>
        <dbReference type="ARBA" id="ARBA00022670"/>
    </source>
</evidence>
<comment type="caution">
    <text evidence="9">The sequence shown here is derived from an EMBL/GenBank/DDBJ whole genome shotgun (WGS) entry which is preliminary data.</text>
</comment>
<dbReference type="GO" id="GO:0004222">
    <property type="term" value="F:metalloendopeptidase activity"/>
    <property type="evidence" value="ECO:0007669"/>
    <property type="project" value="InterPro"/>
</dbReference>
<dbReference type="EMBL" id="BDQK01000001">
    <property type="protein sequence ID" value="GBF78883.1"/>
    <property type="molecule type" value="Genomic_DNA"/>
</dbReference>
<evidence type="ECO:0000256" key="6">
    <source>
        <dbReference type="RuleBase" id="RU003983"/>
    </source>
</evidence>
<sequence>MIKSYLGFRRRWFYGLLSVVMASTIVITTPQPGYSQSWVNWILQGVQVIQLSTLSDAQEVKYGQQINQELINSGQANISRNKELNQTVQRIGQRLAKNSSRPKLPFTFQVVDDDAVNAFATMGGFVYINTGLMATAENEAELASVVAHEIGHITQRHSITQMRDVAISQGLMSAAGLSENNIVQLGVQLGVNLPHSREAELEADQVGLKTLQRAGYAPIGMVTFMKKLMQQGGGATPAFLSTHPATSQRVKALSQSIDPKIANQGDGLNNQAYQQQIRRFL</sequence>
<reference evidence="10" key="1">
    <citation type="submission" date="2017-05" db="EMBL/GenBank/DDBJ databases">
        <title>Physiological properties and genetic analysis related to exopolysaccharide production of fresh-water unicellular cyanobacterium Aphanothece sacrum, Suizenji Nori, that has been cultured as a food source in Japan.</title>
        <authorList>
            <person name="Kanesaki Y."/>
            <person name="Yoshikawa S."/>
            <person name="Ohki K."/>
        </authorList>
    </citation>
    <scope>NUCLEOTIDE SEQUENCE [LARGE SCALE GENOMIC DNA]</scope>
    <source>
        <strain evidence="10">FPU1</strain>
    </source>
</reference>
<dbReference type="Pfam" id="PF01435">
    <property type="entry name" value="Peptidase_M48"/>
    <property type="match status" value="1"/>
</dbReference>
<keyword evidence="7" id="KW-0472">Membrane</keyword>
<evidence type="ECO:0000256" key="4">
    <source>
        <dbReference type="ARBA" id="ARBA00022833"/>
    </source>
</evidence>
<evidence type="ECO:0000256" key="5">
    <source>
        <dbReference type="ARBA" id="ARBA00023049"/>
    </source>
</evidence>
<keyword evidence="4 6" id="KW-0862">Zinc</keyword>
<feature type="domain" description="Peptidase M48" evidence="8">
    <location>
        <begin position="85"/>
        <end position="255"/>
    </location>
</feature>
<evidence type="ECO:0000256" key="3">
    <source>
        <dbReference type="ARBA" id="ARBA00022801"/>
    </source>
</evidence>
<comment type="cofactor">
    <cofactor evidence="6">
        <name>Zn(2+)</name>
        <dbReference type="ChEBI" id="CHEBI:29105"/>
    </cofactor>
    <text evidence="6">Binds 1 zinc ion per subunit.</text>
</comment>
<dbReference type="PANTHER" id="PTHR22726:SF1">
    <property type="entry name" value="METALLOENDOPEPTIDASE OMA1, MITOCHONDRIAL"/>
    <property type="match status" value="1"/>
</dbReference>
<name>A0A401IC65_APHSA</name>
<evidence type="ECO:0000313" key="9">
    <source>
        <dbReference type="EMBL" id="GBF78883.1"/>
    </source>
</evidence>
<keyword evidence="7" id="KW-1133">Transmembrane helix</keyword>
<dbReference type="PANTHER" id="PTHR22726">
    <property type="entry name" value="METALLOENDOPEPTIDASE OMA1"/>
    <property type="match status" value="1"/>
</dbReference>
<keyword evidence="10" id="KW-1185">Reference proteome</keyword>
<dbReference type="AlphaFoldDB" id="A0A401IC65"/>
<dbReference type="CDD" id="cd07333">
    <property type="entry name" value="M48C_bepA_like"/>
    <property type="match status" value="1"/>
</dbReference>
<comment type="similarity">
    <text evidence="6">Belongs to the peptidase M48 family.</text>
</comment>
<keyword evidence="5 6" id="KW-0482">Metalloprotease</keyword>
<evidence type="ECO:0000259" key="8">
    <source>
        <dbReference type="Pfam" id="PF01435"/>
    </source>
</evidence>
<dbReference type="OrthoDB" id="9810445at2"/>
<dbReference type="InterPro" id="IPR051156">
    <property type="entry name" value="Mito/Outer_Membr_Metalloprot"/>
</dbReference>
<protein>
    <submittedName>
        <fullName evidence="9">Peptidase</fullName>
    </submittedName>
</protein>
<accession>A0A401IC65</accession>
<dbReference type="GO" id="GO:0051603">
    <property type="term" value="P:proteolysis involved in protein catabolic process"/>
    <property type="evidence" value="ECO:0007669"/>
    <property type="project" value="TreeGrafter"/>
</dbReference>
<evidence type="ECO:0000313" key="10">
    <source>
        <dbReference type="Proteomes" id="UP000287247"/>
    </source>
</evidence>
<organism evidence="9 10">
    <name type="scientific">Aphanothece sacrum FPU1</name>
    <dbReference type="NCBI Taxonomy" id="1920663"/>
    <lineage>
        <taxon>Bacteria</taxon>
        <taxon>Bacillati</taxon>
        <taxon>Cyanobacteriota</taxon>
        <taxon>Cyanophyceae</taxon>
        <taxon>Oscillatoriophycideae</taxon>
        <taxon>Chroococcales</taxon>
        <taxon>Aphanothecaceae</taxon>
        <taxon>Aphanothece</taxon>
    </lineage>
</organism>
<feature type="transmembrane region" description="Helical" evidence="7">
    <location>
        <begin position="12"/>
        <end position="30"/>
    </location>
</feature>
<keyword evidence="2" id="KW-0479">Metal-binding</keyword>
<keyword evidence="7" id="KW-0812">Transmembrane</keyword>
<evidence type="ECO:0000256" key="7">
    <source>
        <dbReference type="SAM" id="Phobius"/>
    </source>
</evidence>
<gene>
    <name evidence="9" type="ORF">AsFPU1_0274</name>
</gene>
<evidence type="ECO:0000256" key="2">
    <source>
        <dbReference type="ARBA" id="ARBA00022723"/>
    </source>
</evidence>
<dbReference type="RefSeq" id="WP_124970054.1">
    <property type="nucleotide sequence ID" value="NZ_BDQK01000001.1"/>
</dbReference>
<dbReference type="InterPro" id="IPR001915">
    <property type="entry name" value="Peptidase_M48"/>
</dbReference>
<keyword evidence="1 6" id="KW-0645">Protease</keyword>
<dbReference type="Gene3D" id="3.30.2010.10">
    <property type="entry name" value="Metalloproteases ('zincins'), catalytic domain"/>
    <property type="match status" value="1"/>
</dbReference>
<keyword evidence="3 6" id="KW-0378">Hydrolase</keyword>
<proteinExistence type="inferred from homology"/>
<dbReference type="GO" id="GO:0046872">
    <property type="term" value="F:metal ion binding"/>
    <property type="evidence" value="ECO:0007669"/>
    <property type="project" value="UniProtKB-KW"/>
</dbReference>
<dbReference type="GO" id="GO:0016020">
    <property type="term" value="C:membrane"/>
    <property type="evidence" value="ECO:0007669"/>
    <property type="project" value="TreeGrafter"/>
</dbReference>